<evidence type="ECO:0000259" key="1">
    <source>
        <dbReference type="Pfam" id="PF01425"/>
    </source>
</evidence>
<feature type="domain" description="Amidase" evidence="1">
    <location>
        <begin position="70"/>
        <end position="463"/>
    </location>
</feature>
<dbReference type="EMBL" id="OIVN01005924">
    <property type="protein sequence ID" value="SPD24538.1"/>
    <property type="molecule type" value="Genomic_DNA"/>
</dbReference>
<reference evidence="2" key="1">
    <citation type="submission" date="2018-02" db="EMBL/GenBank/DDBJ databases">
        <authorList>
            <person name="Cohen D.B."/>
            <person name="Kent A.D."/>
        </authorList>
    </citation>
    <scope>NUCLEOTIDE SEQUENCE</scope>
</reference>
<name>A0A2N9IJB0_FAGSY</name>
<dbReference type="InterPro" id="IPR023631">
    <property type="entry name" value="Amidase_dom"/>
</dbReference>
<sequence length="1040" mass="112214">MSQLAMTSMATKYSPLSFPVFFLILLLILLATISSRDQAIKAHDFSSIREVTVHDIQLAFKQNQLTSRKLVEFYLNEISRLNPDLKGVLEVNPDALYQADKADLERNSKAPGSLSPLHGIPILVKDNIATKDKLKTTAGSYALLDSVVPRDAGVVTKLREAGAIILGKATLSEWSHYRSNNAPSGWNARLGQGKNPYTMGDPCGSSSGSAISVAANMAAVSIGTETNGSILCPSSMNLVVGIKPTVGLTSRAGVIPISQRQDSVGPICRTVADAVYVLDAIVGIDVNDNATIESSRFIPKGGYAQFLKADGLRGKRLGIVRDPFYNFSNDTIESQTVEQHLNTLRQQGASLVDNLKIANVFRMYSCEQTALATEFKICINEYLKELEASPIRSLADVIAFNKKNSDLERLDYGQDLFIEAEATNGIGNAEKAVLEKLSELTREGFVELMTKNKLDAIVTPKSSVSTILAIGGFPGVIVPAGFDSNSVPFGLCFGGLQGSEPKLIEIAYGFEQATKIRKPPKFEPHFRFFSSLLLILLSILPSGSHSVTGHSFSIEEASVHDIQLAFKRNQLTSRQLVEFYLKQIKRFNPILKGVIEVNPEALYLADKADSERKAKTHAGTLSGLHGIPILIKDNIATKDKLNTTAGSYALLGSVVPRDAGVVSKLRKAGAIIIGKASLSEWSQFRSFNVSSWSARGGQGRNPYVLSADPCGSSSGSAISVAANLVTVSLGTETDGSIICPSNSNSVVGIKPTIGLTSRAGVIPVSPRQDTVGPICRTVSDAVYVLDEIVGQDQNDIATIEASKYIPRGGYKQFLKVNGLKGKRLGIVRKPFFNFDNDTLLKKIFKQHLDTLRQEGAILADNVEIANIDLILSSYSEYTALLIELKWSLNKYLKELVASPVRTLADAIAFNNKFSDLEKIKKYGQNIFLESQATNGSAGNKEKAALLDMAWLTRDGIVKSMKEYNLDALVTPGLGASDVSITTVLAIGGFPGISVPAGYDSKGVPIGICFGGLKGSEPKLIEIAYGFEKTTKIRKPPSFKP</sequence>
<dbReference type="Pfam" id="PF01425">
    <property type="entry name" value="Amidase"/>
    <property type="match status" value="2"/>
</dbReference>
<accession>A0A2N9IJB0</accession>
<dbReference type="SUPFAM" id="SSF75304">
    <property type="entry name" value="Amidase signature (AS) enzymes"/>
    <property type="match status" value="2"/>
</dbReference>
<gene>
    <name evidence="2" type="ORF">FSB_LOCUS52420</name>
</gene>
<organism evidence="2">
    <name type="scientific">Fagus sylvatica</name>
    <name type="common">Beechnut</name>
    <dbReference type="NCBI Taxonomy" id="28930"/>
    <lineage>
        <taxon>Eukaryota</taxon>
        <taxon>Viridiplantae</taxon>
        <taxon>Streptophyta</taxon>
        <taxon>Embryophyta</taxon>
        <taxon>Tracheophyta</taxon>
        <taxon>Spermatophyta</taxon>
        <taxon>Magnoliopsida</taxon>
        <taxon>eudicotyledons</taxon>
        <taxon>Gunneridae</taxon>
        <taxon>Pentapetalae</taxon>
        <taxon>rosids</taxon>
        <taxon>fabids</taxon>
        <taxon>Fagales</taxon>
        <taxon>Fagaceae</taxon>
        <taxon>Fagus</taxon>
    </lineage>
</organism>
<dbReference type="AlphaFoldDB" id="A0A2N9IJB0"/>
<evidence type="ECO:0000313" key="2">
    <source>
        <dbReference type="EMBL" id="SPD24538.1"/>
    </source>
</evidence>
<dbReference type="Gene3D" id="3.90.1300.10">
    <property type="entry name" value="Amidase signature (AS) domain"/>
    <property type="match status" value="2"/>
</dbReference>
<dbReference type="PANTHER" id="PTHR42678">
    <property type="entry name" value="AMIDASE"/>
    <property type="match status" value="1"/>
</dbReference>
<proteinExistence type="predicted"/>
<feature type="domain" description="Amidase" evidence="1">
    <location>
        <begin position="576"/>
        <end position="1019"/>
    </location>
</feature>
<dbReference type="PANTHER" id="PTHR42678:SF36">
    <property type="entry name" value="C869.01-LIKE PROTEIN, PUTATIVE-RELATED"/>
    <property type="match status" value="1"/>
</dbReference>
<dbReference type="InterPro" id="IPR036928">
    <property type="entry name" value="AS_sf"/>
</dbReference>
<protein>
    <recommendedName>
        <fullName evidence="1">Amidase domain-containing protein</fullName>
    </recommendedName>
</protein>